<sequence>MIGYSVLRKNFKKKFLFFFSPFITNKQLSYTLLLLLLYSKGGFCFLYKLERSIIFINTYAILSNNRKKKKKIYRINDYLISIIFNSTVKVSDDACLHTIMQNFNQKQYKAICEIQ</sequence>
<evidence type="ECO:0000256" key="1">
    <source>
        <dbReference type="SAM" id="Phobius"/>
    </source>
</evidence>
<evidence type="ECO:0000313" key="3">
    <source>
        <dbReference type="Proteomes" id="UP000269396"/>
    </source>
</evidence>
<proteinExistence type="predicted"/>
<keyword evidence="3" id="KW-1185">Reference proteome</keyword>
<accession>A0A3P8IH36</accession>
<protein>
    <submittedName>
        <fullName evidence="2">Uncharacterized protein</fullName>
    </submittedName>
</protein>
<keyword evidence="1" id="KW-0472">Membrane</keyword>
<reference evidence="2 3" key="1">
    <citation type="submission" date="2018-11" db="EMBL/GenBank/DDBJ databases">
        <authorList>
            <consortium name="Pathogen Informatics"/>
        </authorList>
    </citation>
    <scope>NUCLEOTIDE SEQUENCE [LARGE SCALE GENOMIC DNA]</scope>
    <source>
        <strain>Denwood</strain>
        <strain evidence="3">Zambia</strain>
    </source>
</reference>
<dbReference type="AlphaFoldDB" id="A0A3P8IH36"/>
<dbReference type="EMBL" id="UZAL01031175">
    <property type="protein sequence ID" value="VDP57113.1"/>
    <property type="molecule type" value="Genomic_DNA"/>
</dbReference>
<gene>
    <name evidence="2" type="ORF">SMTD_LOCUS11116</name>
</gene>
<keyword evidence="1" id="KW-1133">Transmembrane helix</keyword>
<organism evidence="2 3">
    <name type="scientific">Schistosoma mattheei</name>
    <dbReference type="NCBI Taxonomy" id="31246"/>
    <lineage>
        <taxon>Eukaryota</taxon>
        <taxon>Metazoa</taxon>
        <taxon>Spiralia</taxon>
        <taxon>Lophotrochozoa</taxon>
        <taxon>Platyhelminthes</taxon>
        <taxon>Trematoda</taxon>
        <taxon>Digenea</taxon>
        <taxon>Strigeidida</taxon>
        <taxon>Schistosomatoidea</taxon>
        <taxon>Schistosomatidae</taxon>
        <taxon>Schistosoma</taxon>
    </lineage>
</organism>
<keyword evidence="1" id="KW-0812">Transmembrane</keyword>
<feature type="transmembrane region" description="Helical" evidence="1">
    <location>
        <begin position="15"/>
        <end position="39"/>
    </location>
</feature>
<dbReference type="Proteomes" id="UP000269396">
    <property type="component" value="Unassembled WGS sequence"/>
</dbReference>
<name>A0A3P8IH36_9TREM</name>
<evidence type="ECO:0000313" key="2">
    <source>
        <dbReference type="EMBL" id="VDP57113.1"/>
    </source>
</evidence>